<evidence type="ECO:0000313" key="2">
    <source>
        <dbReference type="EMBL" id="EAA31958.1"/>
    </source>
</evidence>
<dbReference type="OMA" id="VWTFNTQ"/>
<gene>
    <name evidence="2" type="ORF">NCU03805</name>
</gene>
<dbReference type="GO" id="GO:0004061">
    <property type="term" value="F:arylformamidase activity"/>
    <property type="evidence" value="ECO:0007669"/>
    <property type="project" value="InterPro"/>
</dbReference>
<dbReference type="KEGG" id="ncr:NCU03805"/>
<proteinExistence type="inferred from homology"/>
<dbReference type="InParanoid" id="Q1K7G6"/>
<dbReference type="AlphaFoldDB" id="Q1K7G6"/>
<reference evidence="2 3" key="1">
    <citation type="journal article" date="2003" name="Nature">
        <title>The genome sequence of the filamentous fungus Neurospora crassa.</title>
        <authorList>
            <person name="Galagan J.E."/>
            <person name="Calvo S.E."/>
            <person name="Borkovich K.A."/>
            <person name="Selker E.U."/>
            <person name="Read N.D."/>
            <person name="Jaffe D."/>
            <person name="FitzHugh W."/>
            <person name="Ma L.J."/>
            <person name="Smirnov S."/>
            <person name="Purcell S."/>
            <person name="Rehman B."/>
            <person name="Elkins T."/>
            <person name="Engels R."/>
            <person name="Wang S."/>
            <person name="Nielsen C.B."/>
            <person name="Butler J."/>
            <person name="Endrizzi M."/>
            <person name="Qui D."/>
            <person name="Ianakiev P."/>
            <person name="Bell-Pedersen D."/>
            <person name="Nelson M.A."/>
            <person name="Werner-Washburne M."/>
            <person name="Selitrennikoff C.P."/>
            <person name="Kinsey J.A."/>
            <person name="Braun E.L."/>
            <person name="Zelter A."/>
            <person name="Schulte U."/>
            <person name="Kothe G.O."/>
            <person name="Jedd G."/>
            <person name="Mewes W."/>
            <person name="Staben C."/>
            <person name="Marcotte E."/>
            <person name="Greenberg D."/>
            <person name="Roy A."/>
            <person name="Foley K."/>
            <person name="Naylor J."/>
            <person name="Stange-Thomann N."/>
            <person name="Barrett R."/>
            <person name="Gnerre S."/>
            <person name="Kamal M."/>
            <person name="Kamvysselis M."/>
            <person name="Mauceli E."/>
            <person name="Bielke C."/>
            <person name="Rudd S."/>
            <person name="Frishman D."/>
            <person name="Krystofova S."/>
            <person name="Rasmussen C."/>
            <person name="Metzenberg R.L."/>
            <person name="Perkins D.D."/>
            <person name="Kroken S."/>
            <person name="Cogoni C."/>
            <person name="Macino G."/>
            <person name="Catcheside D."/>
            <person name="Li W."/>
            <person name="Pratt R.J."/>
            <person name="Osmani S.A."/>
            <person name="DeSouza C.P."/>
            <person name="Glass L."/>
            <person name="Orbach M.J."/>
            <person name="Berglund J.A."/>
            <person name="Voelker R."/>
            <person name="Yarden O."/>
            <person name="Plamann M."/>
            <person name="Seiler S."/>
            <person name="Dunlap J."/>
            <person name="Radford A."/>
            <person name="Aramayo R."/>
            <person name="Natvig D.O."/>
            <person name="Alex L.A."/>
            <person name="Mannhaupt G."/>
            <person name="Ebbole D.J."/>
            <person name="Freitag M."/>
            <person name="Paulsen I."/>
            <person name="Sachs M.S."/>
            <person name="Lander E.S."/>
            <person name="Nusbaum C."/>
            <person name="Birren B."/>
        </authorList>
    </citation>
    <scope>NUCLEOTIDE SEQUENCE [LARGE SCALE GENOMIC DNA]</scope>
    <source>
        <strain evidence="3">ATCC 24698 / 74-OR23-1A / CBS 708.71 / DSM 1257 / FGSC 987</strain>
    </source>
</reference>
<dbReference type="Gene3D" id="3.50.30.50">
    <property type="entry name" value="Putative cyclase"/>
    <property type="match status" value="1"/>
</dbReference>
<dbReference type="VEuPathDB" id="FungiDB:NCU03805"/>
<dbReference type="InterPro" id="IPR007325">
    <property type="entry name" value="KFase/CYL"/>
</dbReference>
<dbReference type="RefSeq" id="XP_961194.1">
    <property type="nucleotide sequence ID" value="XM_956101.1"/>
</dbReference>
<dbReference type="PANTHER" id="PTHR34861:SF11">
    <property type="entry name" value="CYCLASE"/>
    <property type="match status" value="1"/>
</dbReference>
<organism evidence="2 3">
    <name type="scientific">Neurospora crassa (strain ATCC 24698 / 74-OR23-1A / CBS 708.71 / DSM 1257 / FGSC 987)</name>
    <dbReference type="NCBI Taxonomy" id="367110"/>
    <lineage>
        <taxon>Eukaryota</taxon>
        <taxon>Fungi</taxon>
        <taxon>Dikarya</taxon>
        <taxon>Ascomycota</taxon>
        <taxon>Pezizomycotina</taxon>
        <taxon>Sordariomycetes</taxon>
        <taxon>Sordariomycetidae</taxon>
        <taxon>Sordariales</taxon>
        <taxon>Sordariaceae</taxon>
        <taxon>Neurospora</taxon>
    </lineage>
</organism>
<protein>
    <recommendedName>
        <fullName evidence="4">Cyclase</fullName>
    </recommendedName>
</protein>
<evidence type="ECO:0000256" key="1">
    <source>
        <dbReference type="ARBA" id="ARBA00007865"/>
    </source>
</evidence>
<dbReference type="GeneID" id="3877354"/>
<accession>Q1K7G6</accession>
<dbReference type="OrthoDB" id="5396at2759"/>
<dbReference type="Proteomes" id="UP000001805">
    <property type="component" value="Chromosome 2, Linkage Group V"/>
</dbReference>
<evidence type="ECO:0000313" key="3">
    <source>
        <dbReference type="Proteomes" id="UP000001805"/>
    </source>
</evidence>
<dbReference type="GO" id="GO:0019441">
    <property type="term" value="P:L-tryptophan catabolic process to kynurenine"/>
    <property type="evidence" value="ECO:0007669"/>
    <property type="project" value="InterPro"/>
</dbReference>
<dbReference type="EMBL" id="CM002240">
    <property type="protein sequence ID" value="EAA31958.1"/>
    <property type="molecule type" value="Genomic_DNA"/>
</dbReference>
<dbReference type="PaxDb" id="5141-EFNCRP00000003418"/>
<dbReference type="Pfam" id="PF04199">
    <property type="entry name" value="Cyclase"/>
    <property type="match status" value="1"/>
</dbReference>
<evidence type="ECO:0008006" key="4">
    <source>
        <dbReference type="Google" id="ProtNLM"/>
    </source>
</evidence>
<dbReference type="InterPro" id="IPR037175">
    <property type="entry name" value="KFase_sf"/>
</dbReference>
<sequence>MAVSSAAIKLNENGIPDFDALPFRKGDPKYSAWGLYGDEDELGTLNRLTDEQVAKAAKNEIKADSGFFNRKLFHQDLFAKPPRCVNDDIWTFNTQVSSQWDGLRHYAYQKAKKFYNGVTMEDIHAEGSEVNGIQAWAQKGIVGRGILVDYHSWRLEQISSKKPTNPDPRLVNFDHFATTPIPLEDIHACLESQGTEVKFGDILFIRSGKVFL</sequence>
<keyword evidence="3" id="KW-1185">Reference proteome</keyword>
<comment type="similarity">
    <text evidence="1">Belongs to the Cyclase 1 superfamily.</text>
</comment>
<name>Q1K7G6_NEUCR</name>
<dbReference type="SMR" id="Q1K7G6"/>
<dbReference type="PANTHER" id="PTHR34861">
    <property type="match status" value="1"/>
</dbReference>
<dbReference type="HOGENOM" id="CLU_030671_1_2_1"/>